<keyword evidence="5 6" id="KW-0472">Membrane</keyword>
<dbReference type="PANTHER" id="PTHR23527">
    <property type="entry name" value="BLL3282 PROTEIN"/>
    <property type="match status" value="1"/>
</dbReference>
<protein>
    <submittedName>
        <fullName evidence="8">MFS transporter</fullName>
    </submittedName>
</protein>
<feature type="transmembrane region" description="Helical" evidence="6">
    <location>
        <begin position="247"/>
        <end position="266"/>
    </location>
</feature>
<feature type="transmembrane region" description="Helical" evidence="6">
    <location>
        <begin position="105"/>
        <end position="128"/>
    </location>
</feature>
<evidence type="ECO:0000256" key="1">
    <source>
        <dbReference type="ARBA" id="ARBA00004651"/>
    </source>
</evidence>
<dbReference type="Proteomes" id="UP001139179">
    <property type="component" value="Unassembled WGS sequence"/>
</dbReference>
<evidence type="ECO:0000313" key="8">
    <source>
        <dbReference type="EMBL" id="MCM3716516.1"/>
    </source>
</evidence>
<dbReference type="RefSeq" id="WP_251225166.1">
    <property type="nucleotide sequence ID" value="NZ_JAMBOL010000041.1"/>
</dbReference>
<dbReference type="AlphaFoldDB" id="A0A9X2DSW1"/>
<gene>
    <name evidence="8" type="ORF">M3202_20940</name>
</gene>
<feature type="transmembrane region" description="Helical" evidence="6">
    <location>
        <begin position="369"/>
        <end position="388"/>
    </location>
</feature>
<feature type="domain" description="Major facilitator superfamily (MFS) profile" evidence="7">
    <location>
        <begin position="9"/>
        <end position="393"/>
    </location>
</feature>
<feature type="transmembrane region" description="Helical" evidence="6">
    <location>
        <begin position="305"/>
        <end position="327"/>
    </location>
</feature>
<dbReference type="InterPro" id="IPR052952">
    <property type="entry name" value="MFS-Transporter"/>
</dbReference>
<dbReference type="GO" id="GO:0005886">
    <property type="term" value="C:plasma membrane"/>
    <property type="evidence" value="ECO:0007669"/>
    <property type="project" value="UniProtKB-SubCell"/>
</dbReference>
<dbReference type="GO" id="GO:0022857">
    <property type="term" value="F:transmembrane transporter activity"/>
    <property type="evidence" value="ECO:0007669"/>
    <property type="project" value="InterPro"/>
</dbReference>
<evidence type="ECO:0000256" key="5">
    <source>
        <dbReference type="ARBA" id="ARBA00023136"/>
    </source>
</evidence>
<dbReference type="SUPFAM" id="SSF103473">
    <property type="entry name" value="MFS general substrate transporter"/>
    <property type="match status" value="1"/>
</dbReference>
<feature type="transmembrane region" description="Helical" evidence="6">
    <location>
        <begin position="215"/>
        <end position="235"/>
    </location>
</feature>
<feature type="transmembrane region" description="Helical" evidence="6">
    <location>
        <begin position="7"/>
        <end position="27"/>
    </location>
</feature>
<evidence type="ECO:0000256" key="3">
    <source>
        <dbReference type="ARBA" id="ARBA00022692"/>
    </source>
</evidence>
<feature type="transmembrane region" description="Helical" evidence="6">
    <location>
        <begin position="278"/>
        <end position="299"/>
    </location>
</feature>
<keyword evidence="4 6" id="KW-1133">Transmembrane helix</keyword>
<reference evidence="8" key="1">
    <citation type="submission" date="2022-05" db="EMBL/GenBank/DDBJ databases">
        <title>Comparative Genomics of Spacecraft Associated Microbes.</title>
        <authorList>
            <person name="Tran M.T."/>
            <person name="Wright A."/>
            <person name="Seuylemezian A."/>
            <person name="Eisen J."/>
            <person name="Coil D."/>
        </authorList>
    </citation>
    <scope>NUCLEOTIDE SEQUENCE</scope>
    <source>
        <strain evidence="8">214.1.1</strain>
    </source>
</reference>
<comment type="caution">
    <text evidence="8">The sequence shown here is derived from an EMBL/GenBank/DDBJ whole genome shotgun (WGS) entry which is preliminary data.</text>
</comment>
<proteinExistence type="predicted"/>
<evidence type="ECO:0000256" key="6">
    <source>
        <dbReference type="SAM" id="Phobius"/>
    </source>
</evidence>
<feature type="transmembrane region" description="Helical" evidence="6">
    <location>
        <begin position="339"/>
        <end position="363"/>
    </location>
</feature>
<evidence type="ECO:0000256" key="4">
    <source>
        <dbReference type="ARBA" id="ARBA00022989"/>
    </source>
</evidence>
<dbReference type="Pfam" id="PF07690">
    <property type="entry name" value="MFS_1"/>
    <property type="match status" value="1"/>
</dbReference>
<feature type="transmembrane region" description="Helical" evidence="6">
    <location>
        <begin position="47"/>
        <end position="67"/>
    </location>
</feature>
<dbReference type="PANTHER" id="PTHR23527:SF1">
    <property type="entry name" value="BLL3282 PROTEIN"/>
    <property type="match status" value="1"/>
</dbReference>
<dbReference type="InterPro" id="IPR020846">
    <property type="entry name" value="MFS_dom"/>
</dbReference>
<evidence type="ECO:0000259" key="7">
    <source>
        <dbReference type="PROSITE" id="PS50850"/>
    </source>
</evidence>
<keyword evidence="9" id="KW-1185">Reference proteome</keyword>
<sequence length="410" mass="45587">MMKKEELSSVIFVVLILTVVTLGMFIYPTLGPFLAEKYKWDPRYTGMLLSSFYTGAILFSLKAGSLVDRIGSHYCTIVGMLILGAGLILATFFPSYFIIQLLMLVLAGAGYSLINPSINMMVINTIAYQHRGMAMSFKQTSLAMGGMIAAGILPSLAIKLGWQFTIHLFGLVLLCFIFMMYKRQRKLNEEQPIKSIQSGSYKEVFKNKNAVRLSIVGNILAAAQFILISYIVIYLQLIRDFSFVEASFFLSLFQFSGIAARIALGWVSDHLYKNKKNLLMFSLILSGILLSSFVPVSLYGSYSLIIGWIILLGLTVNGWPGIFMSLMVDLVPNNLVGRLSGYTMLLIYSGILFGPISFSIIISASNFSLAFYLLAFAVVIALLIMLPIKIYQREEQNLSSSIQPLNKHNA</sequence>
<dbReference type="PROSITE" id="PS50850">
    <property type="entry name" value="MFS"/>
    <property type="match status" value="1"/>
</dbReference>
<evidence type="ECO:0000256" key="2">
    <source>
        <dbReference type="ARBA" id="ARBA00022448"/>
    </source>
</evidence>
<evidence type="ECO:0000313" key="9">
    <source>
        <dbReference type="Proteomes" id="UP001139179"/>
    </source>
</evidence>
<feature type="transmembrane region" description="Helical" evidence="6">
    <location>
        <begin position="74"/>
        <end position="99"/>
    </location>
</feature>
<comment type="subcellular location">
    <subcellularLocation>
        <location evidence="1">Cell membrane</location>
        <topology evidence="1">Multi-pass membrane protein</topology>
    </subcellularLocation>
</comment>
<keyword evidence="2" id="KW-0813">Transport</keyword>
<dbReference type="EMBL" id="JAMBOL010000041">
    <property type="protein sequence ID" value="MCM3716516.1"/>
    <property type="molecule type" value="Genomic_DNA"/>
</dbReference>
<accession>A0A9X2DSW1</accession>
<dbReference type="InterPro" id="IPR036259">
    <property type="entry name" value="MFS_trans_sf"/>
</dbReference>
<dbReference type="Gene3D" id="1.20.1250.20">
    <property type="entry name" value="MFS general substrate transporter like domains"/>
    <property type="match status" value="2"/>
</dbReference>
<name>A0A9X2DSW1_9BACI</name>
<keyword evidence="3 6" id="KW-0812">Transmembrane</keyword>
<dbReference type="InterPro" id="IPR011701">
    <property type="entry name" value="MFS"/>
</dbReference>
<organism evidence="8 9">
    <name type="scientific">Halalkalibacter oceani</name>
    <dbReference type="NCBI Taxonomy" id="1653776"/>
    <lineage>
        <taxon>Bacteria</taxon>
        <taxon>Bacillati</taxon>
        <taxon>Bacillota</taxon>
        <taxon>Bacilli</taxon>
        <taxon>Bacillales</taxon>
        <taxon>Bacillaceae</taxon>
        <taxon>Halalkalibacter</taxon>
    </lineage>
</organism>
<feature type="transmembrane region" description="Helical" evidence="6">
    <location>
        <begin position="140"/>
        <end position="158"/>
    </location>
</feature>
<feature type="transmembrane region" description="Helical" evidence="6">
    <location>
        <begin position="164"/>
        <end position="181"/>
    </location>
</feature>